<dbReference type="Pfam" id="PF13701">
    <property type="entry name" value="DDE_Tnp_1_4"/>
    <property type="match status" value="1"/>
</dbReference>
<sequence>MRLSHSHPVRSASCDDPNLLGAAGLVPVMTLAEQAGLSGLALEHLTVPTDKGANPDRKVFSLVAGMVAGADSIDDMAVLRHGAMGKVFDHPYAPSTLGSFLREFRFGHVRQLDAIAARTLAGLHTHTPVLAGIDGPVMVDIDDSIIEVHGPAKQGAGFGYTRVRGLNSAITTISTAHGAPVIAAQRLRKGACNSARGAHRLIADTLASVRRLRSTDASGPVLVRADSAFYGHRAVSAAIGAGAQVSVTVRQDLRIRAAISEIAADAWTKIEYTDAILDADTGLWISRAEVAEIAFTAFTSKAKALQVPGRLVVRRIPDFRPEGDGLFDVWRFHAFFTTSDLDTVTADKTHRAHAV</sequence>
<protein>
    <submittedName>
        <fullName evidence="2">Putative transposase</fullName>
    </submittedName>
</protein>
<dbReference type="AlphaFoldDB" id="L7KRZ3"/>
<evidence type="ECO:0000259" key="1">
    <source>
        <dbReference type="Pfam" id="PF13701"/>
    </source>
</evidence>
<feature type="non-terminal residue" evidence="2">
    <location>
        <position position="355"/>
    </location>
</feature>
<gene>
    <name evidence="2" type="ORF">GOACH_69_00010</name>
</gene>
<proteinExistence type="predicted"/>
<dbReference type="EMBL" id="BANR01000069">
    <property type="protein sequence ID" value="GAC51286.1"/>
    <property type="molecule type" value="Genomic_DNA"/>
</dbReference>
<dbReference type="STRING" id="1220583.GOACH_69_00010"/>
<organism evidence="2 3">
    <name type="scientific">Gordonia aichiensis NBRC 108223</name>
    <dbReference type="NCBI Taxonomy" id="1220583"/>
    <lineage>
        <taxon>Bacteria</taxon>
        <taxon>Bacillati</taxon>
        <taxon>Actinomycetota</taxon>
        <taxon>Actinomycetes</taxon>
        <taxon>Mycobacteriales</taxon>
        <taxon>Gordoniaceae</taxon>
        <taxon>Gordonia</taxon>
    </lineage>
</organism>
<reference evidence="2 3" key="1">
    <citation type="submission" date="2012-12" db="EMBL/GenBank/DDBJ databases">
        <title>Whole genome shotgun sequence of Gordonia aichiensis NBRC 108223.</title>
        <authorList>
            <person name="Isaki-Nakamura S."/>
            <person name="Hosoyama A."/>
            <person name="Tsuchikane K."/>
            <person name="Ando Y."/>
            <person name="Baba S."/>
            <person name="Ohji S."/>
            <person name="Hamada M."/>
            <person name="Tamura T."/>
            <person name="Yamazoe A."/>
            <person name="Yamazaki S."/>
            <person name="Fujita N."/>
        </authorList>
    </citation>
    <scope>NUCLEOTIDE SEQUENCE [LARGE SCALE GENOMIC DNA]</scope>
    <source>
        <strain evidence="2 3">NBRC 108223</strain>
    </source>
</reference>
<dbReference type="OrthoDB" id="3718343at2"/>
<dbReference type="RefSeq" id="WP_005180789.1">
    <property type="nucleotide sequence ID" value="NZ_BANR01000069.1"/>
</dbReference>
<name>L7KRZ3_9ACTN</name>
<evidence type="ECO:0000313" key="3">
    <source>
        <dbReference type="Proteomes" id="UP000010988"/>
    </source>
</evidence>
<dbReference type="Proteomes" id="UP000010988">
    <property type="component" value="Unassembled WGS sequence"/>
</dbReference>
<dbReference type="NCBIfam" id="NF033539">
    <property type="entry name" value="transpos_IS1380"/>
    <property type="match status" value="1"/>
</dbReference>
<accession>L7KRZ3</accession>
<comment type="caution">
    <text evidence="2">The sequence shown here is derived from an EMBL/GenBank/DDBJ whole genome shotgun (WGS) entry which is preliminary data.</text>
</comment>
<keyword evidence="3" id="KW-1185">Reference proteome</keyword>
<evidence type="ECO:0000313" key="2">
    <source>
        <dbReference type="EMBL" id="GAC51286.1"/>
    </source>
</evidence>
<feature type="domain" description="Transposase DDE" evidence="1">
    <location>
        <begin position="22"/>
        <end position="299"/>
    </location>
</feature>
<dbReference type="eggNOG" id="COG3385">
    <property type="taxonomic scope" value="Bacteria"/>
</dbReference>
<dbReference type="InterPro" id="IPR025668">
    <property type="entry name" value="Tnp_DDE_dom"/>
</dbReference>
<dbReference type="InterPro" id="IPR047960">
    <property type="entry name" value="Transpos_IS1380"/>
</dbReference>